<gene>
    <name evidence="4" type="ORF">CCHR01_06243</name>
</gene>
<organism evidence="4 5">
    <name type="scientific">Colletotrichum chrysophilum</name>
    <dbReference type="NCBI Taxonomy" id="1836956"/>
    <lineage>
        <taxon>Eukaryota</taxon>
        <taxon>Fungi</taxon>
        <taxon>Dikarya</taxon>
        <taxon>Ascomycota</taxon>
        <taxon>Pezizomycotina</taxon>
        <taxon>Sordariomycetes</taxon>
        <taxon>Hypocreomycetidae</taxon>
        <taxon>Glomerellales</taxon>
        <taxon>Glomerellaceae</taxon>
        <taxon>Colletotrichum</taxon>
        <taxon>Colletotrichum gloeosporioides species complex</taxon>
    </lineage>
</organism>
<comment type="caution">
    <text evidence="4">The sequence shown here is derived from an EMBL/GenBank/DDBJ whole genome shotgun (WGS) entry which is preliminary data.</text>
</comment>
<evidence type="ECO:0000256" key="2">
    <source>
        <dbReference type="ARBA" id="ARBA00022857"/>
    </source>
</evidence>
<dbReference type="InterPro" id="IPR008030">
    <property type="entry name" value="NmrA-like"/>
</dbReference>
<dbReference type="PANTHER" id="PTHR42748">
    <property type="entry name" value="NITROGEN METABOLITE REPRESSION PROTEIN NMRA FAMILY MEMBER"/>
    <property type="match status" value="1"/>
</dbReference>
<name>A0AAD9EKS1_9PEZI</name>
<protein>
    <submittedName>
        <fullName evidence="4">NmrA-like family domain-containing protein</fullName>
    </submittedName>
</protein>
<dbReference type="InterPro" id="IPR051164">
    <property type="entry name" value="NmrA-like_oxidored"/>
</dbReference>
<evidence type="ECO:0000259" key="3">
    <source>
        <dbReference type="Pfam" id="PF05368"/>
    </source>
</evidence>
<accession>A0AAD9EKS1</accession>
<dbReference type="Pfam" id="PF05368">
    <property type="entry name" value="NmrA"/>
    <property type="match status" value="1"/>
</dbReference>
<evidence type="ECO:0000313" key="5">
    <source>
        <dbReference type="Proteomes" id="UP001243330"/>
    </source>
</evidence>
<feature type="domain" description="NmrA-like" evidence="3">
    <location>
        <begin position="10"/>
        <end position="123"/>
    </location>
</feature>
<evidence type="ECO:0000313" key="4">
    <source>
        <dbReference type="EMBL" id="KAK1851117.1"/>
    </source>
</evidence>
<reference evidence="4" key="1">
    <citation type="submission" date="2023-01" db="EMBL/GenBank/DDBJ databases">
        <title>Colletotrichum chrysophilum M932 genome sequence.</title>
        <authorList>
            <person name="Baroncelli R."/>
        </authorList>
    </citation>
    <scope>NUCLEOTIDE SEQUENCE</scope>
    <source>
        <strain evidence="4">M932</strain>
    </source>
</reference>
<sequence>MAALDQKQPKLIAVLGATGNQGRGIVKALLDAPHHFDVRAITRDPDGAAARNLLALVGHHGRLTLTRGDVYDSKSLAEAFEGSYGVFAMTQSFVAGTMYHQEEDLRHELEAGRNIVDAAEKTGLFYDNLQWPNYCRRDVRFCAAVPESTVGEWVDVGHDVGIFVRALLIAGTSKTASKTYPIGSPKISFGELASVFSSMTGIPARFESVGLEDWTSTVVSVAGEGFKEDIRQMVQWVAHAPKDKICYGTMNPVDDCSWEDFGAKASTFEEWILRSNWRGP</sequence>
<keyword evidence="2" id="KW-0521">NADP</keyword>
<evidence type="ECO:0000256" key="1">
    <source>
        <dbReference type="ARBA" id="ARBA00006328"/>
    </source>
</evidence>
<dbReference type="SUPFAM" id="SSF51735">
    <property type="entry name" value="NAD(P)-binding Rossmann-fold domains"/>
    <property type="match status" value="1"/>
</dbReference>
<dbReference type="Gene3D" id="3.40.50.720">
    <property type="entry name" value="NAD(P)-binding Rossmann-like Domain"/>
    <property type="match status" value="2"/>
</dbReference>
<dbReference type="Proteomes" id="UP001243330">
    <property type="component" value="Unassembled WGS sequence"/>
</dbReference>
<dbReference type="InterPro" id="IPR036291">
    <property type="entry name" value="NAD(P)-bd_dom_sf"/>
</dbReference>
<keyword evidence="5" id="KW-1185">Reference proteome</keyword>
<dbReference type="PANTHER" id="PTHR42748:SF7">
    <property type="entry name" value="NMRA LIKE REDOX SENSOR 1-RELATED"/>
    <property type="match status" value="1"/>
</dbReference>
<comment type="similarity">
    <text evidence="1">Belongs to the NmrA-type oxidoreductase family.</text>
</comment>
<dbReference type="AlphaFoldDB" id="A0AAD9EKS1"/>
<proteinExistence type="inferred from homology"/>
<dbReference type="EMBL" id="JAQOWY010000103">
    <property type="protein sequence ID" value="KAK1851117.1"/>
    <property type="molecule type" value="Genomic_DNA"/>
</dbReference>